<protein>
    <submittedName>
        <fullName evidence="2">Uncharacterized protein LOC106813691 isoform X1</fullName>
    </submittedName>
</protein>
<dbReference type="RefSeq" id="XP_014673384.1">
    <property type="nucleotide sequence ID" value="XM_014817898.1"/>
</dbReference>
<dbReference type="Gene3D" id="3.30.1330.30">
    <property type="match status" value="1"/>
</dbReference>
<accession>A0ABM1EMG3</accession>
<proteinExistence type="predicted"/>
<dbReference type="InterPro" id="IPR024824">
    <property type="entry name" value="GADD45"/>
</dbReference>
<dbReference type="GeneID" id="106813691"/>
<sequence>MSMRSWHKQLFDIFTMACFPLCIREQKDDGSQEENTDSRFYAVVEFLKNLFELSYVTKPARSTNEFGSSNLRRNEPTCNVFTVEQNHRAKPRVRKQVSFDLSESRPTGPTVTDRSVLSCKQSGVTVATRHQHPKMFCISCGSRKSKACACHVHNTSTTQVAHTNSDIGAILEDVLVHAKQQGRVTCGIYPAAKVLELEPNSVMLVILPRSRFSDVSLHIHYTLIEAFCWESNLRLLMVDSAEKLSKMLEDVPEVLLSPVGEVDKHTCATEEQDYNCVLVQYPCGWNNSSHSEDKLIEYCKNIYDLYHQPIIELPG</sequence>
<reference evidence="2" key="1">
    <citation type="submission" date="2025-08" db="UniProtKB">
        <authorList>
            <consortium name="RefSeq"/>
        </authorList>
    </citation>
    <scope>IDENTIFICATION</scope>
</reference>
<keyword evidence="1" id="KW-1185">Reference proteome</keyword>
<gene>
    <name evidence="2" type="primary">LOC106813691</name>
</gene>
<name>A0ABM1EMG3_PRICU</name>
<dbReference type="Proteomes" id="UP000695022">
    <property type="component" value="Unplaced"/>
</dbReference>
<organism evidence="1 2">
    <name type="scientific">Priapulus caudatus</name>
    <name type="common">Priapulid worm</name>
    <dbReference type="NCBI Taxonomy" id="37621"/>
    <lineage>
        <taxon>Eukaryota</taxon>
        <taxon>Metazoa</taxon>
        <taxon>Ecdysozoa</taxon>
        <taxon>Scalidophora</taxon>
        <taxon>Priapulida</taxon>
        <taxon>Priapulimorpha</taxon>
        <taxon>Priapulimorphida</taxon>
        <taxon>Priapulidae</taxon>
        <taxon>Priapulus</taxon>
    </lineage>
</organism>
<evidence type="ECO:0000313" key="2">
    <source>
        <dbReference type="RefSeq" id="XP_014673384.1"/>
    </source>
</evidence>
<dbReference type="PANTHER" id="PTHR10411">
    <property type="entry name" value="GROWTH ARREST AND DNA DAMAGE-INDUCIBLE PROTEIN GADD45"/>
    <property type="match status" value="1"/>
</dbReference>
<dbReference type="PANTHER" id="PTHR10411:SF8">
    <property type="entry name" value="FI09246P"/>
    <property type="match status" value="1"/>
</dbReference>
<evidence type="ECO:0000313" key="1">
    <source>
        <dbReference type="Proteomes" id="UP000695022"/>
    </source>
</evidence>
<dbReference type="InterPro" id="IPR029064">
    <property type="entry name" value="Ribosomal_eL30-like_sf"/>
</dbReference>